<comment type="caution">
    <text evidence="1">The sequence shown here is derived from an EMBL/GenBank/DDBJ whole genome shotgun (WGS) entry which is preliminary data.</text>
</comment>
<proteinExistence type="predicted"/>
<keyword evidence="2" id="KW-1185">Reference proteome</keyword>
<gene>
    <name evidence="1" type="ORF">E1294_31600</name>
</gene>
<name>A0A4R4WBZ7_9ACTN</name>
<organism evidence="1 2">
    <name type="scientific">Nonomuraea diastatica</name>
    <dbReference type="NCBI Taxonomy" id="1848329"/>
    <lineage>
        <taxon>Bacteria</taxon>
        <taxon>Bacillati</taxon>
        <taxon>Actinomycetota</taxon>
        <taxon>Actinomycetes</taxon>
        <taxon>Streptosporangiales</taxon>
        <taxon>Streptosporangiaceae</taxon>
        <taxon>Nonomuraea</taxon>
    </lineage>
</organism>
<dbReference type="Proteomes" id="UP000294543">
    <property type="component" value="Unassembled WGS sequence"/>
</dbReference>
<evidence type="ECO:0000313" key="1">
    <source>
        <dbReference type="EMBL" id="TDD16332.1"/>
    </source>
</evidence>
<evidence type="ECO:0000313" key="2">
    <source>
        <dbReference type="Proteomes" id="UP000294543"/>
    </source>
</evidence>
<dbReference type="EMBL" id="SMKP01000107">
    <property type="protein sequence ID" value="TDD16332.1"/>
    <property type="molecule type" value="Genomic_DNA"/>
</dbReference>
<protein>
    <submittedName>
        <fullName evidence="1">Uncharacterized protein</fullName>
    </submittedName>
</protein>
<reference evidence="1 2" key="1">
    <citation type="submission" date="2019-03" db="EMBL/GenBank/DDBJ databases">
        <title>Draft genome sequences of novel Actinobacteria.</title>
        <authorList>
            <person name="Sahin N."/>
            <person name="Ay H."/>
            <person name="Saygin H."/>
        </authorList>
    </citation>
    <scope>NUCLEOTIDE SEQUENCE [LARGE SCALE GENOMIC DNA]</scope>
    <source>
        <strain evidence="1 2">KC712</strain>
    </source>
</reference>
<sequence length="88" mass="9080">MPPAPVPAPPPPHAPVAAAAARVPAAPRNPRRVIALIGPAFHPAAVNGLLNIVAAWQSHSCHAACRAARLSFNSVASAWRLNDRGDTT</sequence>
<accession>A0A4R4WBZ7</accession>
<dbReference type="AlphaFoldDB" id="A0A4R4WBZ7"/>